<protein>
    <submittedName>
        <fullName evidence="1">Uncharacterized protein</fullName>
    </submittedName>
</protein>
<dbReference type="EMBL" id="JAGGLB010000041">
    <property type="protein sequence ID" value="MBP1995960.1"/>
    <property type="molecule type" value="Genomic_DNA"/>
</dbReference>
<comment type="caution">
    <text evidence="1">The sequence shown here is derived from an EMBL/GenBank/DDBJ whole genome shotgun (WGS) entry which is preliminary data.</text>
</comment>
<gene>
    <name evidence="1" type="ORF">J2Z66_007602</name>
</gene>
<accession>A0ABS4J7Z2</accession>
<name>A0ABS4J7Z2_9BACL</name>
<organism evidence="1 2">
    <name type="scientific">Paenibacillus eucommiae</name>
    <dbReference type="NCBI Taxonomy" id="1355755"/>
    <lineage>
        <taxon>Bacteria</taxon>
        <taxon>Bacillati</taxon>
        <taxon>Bacillota</taxon>
        <taxon>Bacilli</taxon>
        <taxon>Bacillales</taxon>
        <taxon>Paenibacillaceae</taxon>
        <taxon>Paenibacillus</taxon>
    </lineage>
</organism>
<sequence length="69" mass="7940">MTKNGRLLINWATDIIEAKNGVVCFAFERGEVMELCIMKAEFEVTYLYFSIESFPIDRFITIEIVADLA</sequence>
<dbReference type="RefSeq" id="WP_209977962.1">
    <property type="nucleotide sequence ID" value="NZ_JAGGLB010000041.1"/>
</dbReference>
<evidence type="ECO:0000313" key="2">
    <source>
        <dbReference type="Proteomes" id="UP001519287"/>
    </source>
</evidence>
<evidence type="ECO:0000313" key="1">
    <source>
        <dbReference type="EMBL" id="MBP1995960.1"/>
    </source>
</evidence>
<dbReference type="Proteomes" id="UP001519287">
    <property type="component" value="Unassembled WGS sequence"/>
</dbReference>
<reference evidence="1 2" key="1">
    <citation type="submission" date="2021-03" db="EMBL/GenBank/DDBJ databases">
        <title>Genomic Encyclopedia of Type Strains, Phase IV (KMG-IV): sequencing the most valuable type-strain genomes for metagenomic binning, comparative biology and taxonomic classification.</title>
        <authorList>
            <person name="Goeker M."/>
        </authorList>
    </citation>
    <scope>NUCLEOTIDE SEQUENCE [LARGE SCALE GENOMIC DNA]</scope>
    <source>
        <strain evidence="1 2">DSM 26048</strain>
    </source>
</reference>
<proteinExistence type="predicted"/>
<keyword evidence="2" id="KW-1185">Reference proteome</keyword>